<reference evidence="1" key="1">
    <citation type="submission" date="2024-05" db="EMBL/GenBank/DDBJ databases">
        <authorList>
            <person name="Kim S."/>
            <person name="Heo J."/>
            <person name="Choi H."/>
            <person name="Choi Y."/>
            <person name="Kwon S.-W."/>
            <person name="Kim Y."/>
        </authorList>
    </citation>
    <scope>NUCLEOTIDE SEQUENCE</scope>
    <source>
        <strain evidence="1">KACC 23698</strain>
    </source>
</reference>
<protein>
    <submittedName>
        <fullName evidence="1">DUF3800 domain-containing protein</fullName>
    </submittedName>
</protein>
<dbReference type="RefSeq" id="WP_406855090.1">
    <property type="nucleotide sequence ID" value="NZ_CP157484.1"/>
</dbReference>
<dbReference type="Pfam" id="PF12686">
    <property type="entry name" value="DUF3800"/>
    <property type="match status" value="1"/>
</dbReference>
<evidence type="ECO:0000313" key="1">
    <source>
        <dbReference type="EMBL" id="XBO38252.1"/>
    </source>
</evidence>
<name>A0AAU7JCY9_9HYPH</name>
<sequence length="249" mass="28263">MHILYVDESGSIDNASERYFVLGGIAVFERGIYHLIKAADDCVTAFGFEDPDSVELHASTMYSGRSTPWRSLRERHMREKAISAALSIFATSPSSTLFAAAVDKEAVAPADPIEIAFEEICSRFNLFLQRRSNRTGEGQRGLIVMDETKHAAPLQSMARRFRRTGGRWGRYPHLAEVPLFVDSRASRLVQIADLIAYATWRRYEFSDGRFFDPIIPKFDAEGGVIHGLVHRRRLRDECYCPACQSRVRR</sequence>
<accession>A0AAU7JCY9</accession>
<dbReference type="EMBL" id="CP157484">
    <property type="protein sequence ID" value="XBO38252.1"/>
    <property type="molecule type" value="Genomic_DNA"/>
</dbReference>
<dbReference type="AlphaFoldDB" id="A0AAU7JCY9"/>
<gene>
    <name evidence="1" type="ORF">ABEG18_21495</name>
</gene>
<dbReference type="InterPro" id="IPR024524">
    <property type="entry name" value="DUF3800"/>
</dbReference>
<organism evidence="1">
    <name type="scientific">Alsobacter sp. KACC 23698</name>
    <dbReference type="NCBI Taxonomy" id="3149229"/>
    <lineage>
        <taxon>Bacteria</taxon>
        <taxon>Pseudomonadati</taxon>
        <taxon>Pseudomonadota</taxon>
        <taxon>Alphaproteobacteria</taxon>
        <taxon>Hyphomicrobiales</taxon>
        <taxon>Alsobacteraceae</taxon>
        <taxon>Alsobacter</taxon>
    </lineage>
</organism>
<proteinExistence type="predicted"/>